<sequence length="110" mass="12213">MEEDANARQAESSERKTKSQPGDGGPRRQAEETSPGDMEPLAQRGELHLSHSEMRQPRRDSLPGNEGGRGRAIAGHVLGRTWPENVRDVYRGMGRKGGENRLRNLNALDK</sequence>
<dbReference type="Proteomes" id="UP001066276">
    <property type="component" value="Chromosome 3_2"/>
</dbReference>
<gene>
    <name evidence="2" type="ORF">NDU88_007163</name>
</gene>
<dbReference type="AlphaFoldDB" id="A0AAV7U0P0"/>
<evidence type="ECO:0000313" key="2">
    <source>
        <dbReference type="EMBL" id="KAJ1181964.1"/>
    </source>
</evidence>
<comment type="caution">
    <text evidence="2">The sequence shown here is derived from an EMBL/GenBank/DDBJ whole genome shotgun (WGS) entry which is preliminary data.</text>
</comment>
<reference evidence="2" key="1">
    <citation type="journal article" date="2022" name="bioRxiv">
        <title>Sequencing and chromosome-scale assembly of the giantPleurodeles waltlgenome.</title>
        <authorList>
            <person name="Brown T."/>
            <person name="Elewa A."/>
            <person name="Iarovenko S."/>
            <person name="Subramanian E."/>
            <person name="Araus A.J."/>
            <person name="Petzold A."/>
            <person name="Susuki M."/>
            <person name="Suzuki K.-i.T."/>
            <person name="Hayashi T."/>
            <person name="Toyoda A."/>
            <person name="Oliveira C."/>
            <person name="Osipova E."/>
            <person name="Leigh N.D."/>
            <person name="Simon A."/>
            <person name="Yun M.H."/>
        </authorList>
    </citation>
    <scope>NUCLEOTIDE SEQUENCE</scope>
    <source>
        <strain evidence="2">20211129_DDA</strain>
        <tissue evidence="2">Liver</tissue>
    </source>
</reference>
<accession>A0AAV7U0P0</accession>
<feature type="compositionally biased region" description="Basic and acidic residues" evidence="1">
    <location>
        <begin position="45"/>
        <end position="61"/>
    </location>
</feature>
<name>A0AAV7U0P0_PLEWA</name>
<organism evidence="2 3">
    <name type="scientific">Pleurodeles waltl</name>
    <name type="common">Iberian ribbed newt</name>
    <dbReference type="NCBI Taxonomy" id="8319"/>
    <lineage>
        <taxon>Eukaryota</taxon>
        <taxon>Metazoa</taxon>
        <taxon>Chordata</taxon>
        <taxon>Craniata</taxon>
        <taxon>Vertebrata</taxon>
        <taxon>Euteleostomi</taxon>
        <taxon>Amphibia</taxon>
        <taxon>Batrachia</taxon>
        <taxon>Caudata</taxon>
        <taxon>Salamandroidea</taxon>
        <taxon>Salamandridae</taxon>
        <taxon>Pleurodelinae</taxon>
        <taxon>Pleurodeles</taxon>
    </lineage>
</organism>
<feature type="region of interest" description="Disordered" evidence="1">
    <location>
        <begin position="1"/>
        <end position="76"/>
    </location>
</feature>
<evidence type="ECO:0000313" key="3">
    <source>
        <dbReference type="Proteomes" id="UP001066276"/>
    </source>
</evidence>
<proteinExistence type="predicted"/>
<protein>
    <submittedName>
        <fullName evidence="2">Uncharacterized protein</fullName>
    </submittedName>
</protein>
<dbReference type="EMBL" id="JANPWB010000006">
    <property type="protein sequence ID" value="KAJ1181964.1"/>
    <property type="molecule type" value="Genomic_DNA"/>
</dbReference>
<evidence type="ECO:0000256" key="1">
    <source>
        <dbReference type="SAM" id="MobiDB-lite"/>
    </source>
</evidence>
<keyword evidence="3" id="KW-1185">Reference proteome</keyword>